<dbReference type="EMBL" id="LGRX02030073">
    <property type="protein sequence ID" value="KAK3246203.1"/>
    <property type="molecule type" value="Genomic_DNA"/>
</dbReference>
<protein>
    <submittedName>
        <fullName evidence="2">Uncharacterized protein</fullName>
    </submittedName>
</protein>
<proteinExistence type="predicted"/>
<gene>
    <name evidence="2" type="ORF">CYMTET_44256</name>
</gene>
<feature type="region of interest" description="Disordered" evidence="1">
    <location>
        <begin position="141"/>
        <end position="168"/>
    </location>
</feature>
<keyword evidence="3" id="KW-1185">Reference proteome</keyword>
<sequence length="168" mass="18413">MIQLRASMESDATVHGGANALRAKLAFNEEKVHAGTGGLVIDSVLTKWLKESGNQKAKAVMNTHAKASDRQGGKARAAELAKDGYHVVGIDPAFQENMQLDARVELFQCGALPFGWYDSPRILVKAVKVLVEWLRSPRSAADRQAVGKLQSRSKVHRRAGGCRREEHQ</sequence>
<evidence type="ECO:0000256" key="1">
    <source>
        <dbReference type="SAM" id="MobiDB-lite"/>
    </source>
</evidence>
<evidence type="ECO:0000313" key="3">
    <source>
        <dbReference type="Proteomes" id="UP001190700"/>
    </source>
</evidence>
<reference evidence="2 3" key="1">
    <citation type="journal article" date="2015" name="Genome Biol. Evol.">
        <title>Comparative Genomics of a Bacterivorous Green Alga Reveals Evolutionary Causalities and Consequences of Phago-Mixotrophic Mode of Nutrition.</title>
        <authorList>
            <person name="Burns J.A."/>
            <person name="Paasch A."/>
            <person name="Narechania A."/>
            <person name="Kim E."/>
        </authorList>
    </citation>
    <scope>NUCLEOTIDE SEQUENCE [LARGE SCALE GENOMIC DNA]</scope>
    <source>
        <strain evidence="2 3">PLY_AMNH</strain>
    </source>
</reference>
<feature type="compositionally biased region" description="Basic residues" evidence="1">
    <location>
        <begin position="151"/>
        <end position="161"/>
    </location>
</feature>
<organism evidence="2 3">
    <name type="scientific">Cymbomonas tetramitiformis</name>
    <dbReference type="NCBI Taxonomy" id="36881"/>
    <lineage>
        <taxon>Eukaryota</taxon>
        <taxon>Viridiplantae</taxon>
        <taxon>Chlorophyta</taxon>
        <taxon>Pyramimonadophyceae</taxon>
        <taxon>Pyramimonadales</taxon>
        <taxon>Pyramimonadaceae</taxon>
        <taxon>Cymbomonas</taxon>
    </lineage>
</organism>
<name>A0AAE0EZI4_9CHLO</name>
<dbReference type="Proteomes" id="UP001190700">
    <property type="component" value="Unassembled WGS sequence"/>
</dbReference>
<comment type="caution">
    <text evidence="2">The sequence shown here is derived from an EMBL/GenBank/DDBJ whole genome shotgun (WGS) entry which is preliminary data.</text>
</comment>
<dbReference type="AlphaFoldDB" id="A0AAE0EZI4"/>
<accession>A0AAE0EZI4</accession>
<evidence type="ECO:0000313" key="2">
    <source>
        <dbReference type="EMBL" id="KAK3246203.1"/>
    </source>
</evidence>